<keyword evidence="2" id="KW-0378">Hydrolase</keyword>
<dbReference type="CDD" id="cd00586">
    <property type="entry name" value="4HBT"/>
    <property type="match status" value="1"/>
</dbReference>
<sequence>MGTVEDICRVQVKFSEIDSMQRVWHGSYVTYFEDGRESFGRHYPGIGYADMQRSGIYAPIYDLHVKYYAPLALNDVAVIHTCYVYKPGARLDYHYKVYRESDGTLCAEGETTQLFIDPCGELMVEKPDYYQEWQNKYLRLSETGREE</sequence>
<reference evidence="3 4" key="1">
    <citation type="submission" date="2020-08" db="EMBL/GenBank/DDBJ databases">
        <title>A Genomic Blueprint of the Chicken Gut Microbiome.</title>
        <authorList>
            <person name="Gilroy R."/>
            <person name="Ravi A."/>
            <person name="Getino M."/>
            <person name="Pursley I."/>
            <person name="Horton D.L."/>
            <person name="Alikhan N.-F."/>
            <person name="Baker D."/>
            <person name="Gharbi K."/>
            <person name="Hall N."/>
            <person name="Watson M."/>
            <person name="Adriaenssens E.M."/>
            <person name="Foster-Nyarko E."/>
            <person name="Jarju S."/>
            <person name="Secka A."/>
            <person name="Antonio M."/>
            <person name="Oren A."/>
            <person name="Chaudhuri R."/>
            <person name="La Ragione R.M."/>
            <person name="Hildebrand F."/>
            <person name="Pallen M.J."/>
        </authorList>
    </citation>
    <scope>NUCLEOTIDE SEQUENCE [LARGE SCALE GENOMIC DNA]</scope>
    <source>
        <strain evidence="3 4">Sa1YUN3</strain>
    </source>
</reference>
<comment type="caution">
    <text evidence="3">The sequence shown here is derived from an EMBL/GenBank/DDBJ whole genome shotgun (WGS) entry which is preliminary data.</text>
</comment>
<keyword evidence="4" id="KW-1185">Reference proteome</keyword>
<dbReference type="SUPFAM" id="SSF54637">
    <property type="entry name" value="Thioesterase/thiol ester dehydrase-isomerase"/>
    <property type="match status" value="1"/>
</dbReference>
<dbReference type="Proteomes" id="UP000616346">
    <property type="component" value="Unassembled WGS sequence"/>
</dbReference>
<protein>
    <submittedName>
        <fullName evidence="3">Acyl-CoA thioesterase</fullName>
    </submittedName>
</protein>
<evidence type="ECO:0000256" key="2">
    <source>
        <dbReference type="ARBA" id="ARBA00022801"/>
    </source>
</evidence>
<dbReference type="EMBL" id="JACSPQ010000001">
    <property type="protein sequence ID" value="MBD8001238.1"/>
    <property type="molecule type" value="Genomic_DNA"/>
</dbReference>
<dbReference type="InterPro" id="IPR050563">
    <property type="entry name" value="4-hydroxybenzoyl-CoA_TE"/>
</dbReference>
<evidence type="ECO:0000256" key="1">
    <source>
        <dbReference type="ARBA" id="ARBA00005953"/>
    </source>
</evidence>
<comment type="similarity">
    <text evidence="1">Belongs to the 4-hydroxybenzoyl-CoA thioesterase family.</text>
</comment>
<evidence type="ECO:0000313" key="4">
    <source>
        <dbReference type="Proteomes" id="UP000616346"/>
    </source>
</evidence>
<gene>
    <name evidence="3" type="ORF">H9626_03275</name>
</gene>
<organism evidence="3 4">
    <name type="scientific">Phocaeicola faecium</name>
    <dbReference type="NCBI Taxonomy" id="2762213"/>
    <lineage>
        <taxon>Bacteria</taxon>
        <taxon>Pseudomonadati</taxon>
        <taxon>Bacteroidota</taxon>
        <taxon>Bacteroidia</taxon>
        <taxon>Bacteroidales</taxon>
        <taxon>Bacteroidaceae</taxon>
        <taxon>Phocaeicola</taxon>
    </lineage>
</organism>
<evidence type="ECO:0000313" key="3">
    <source>
        <dbReference type="EMBL" id="MBD8001238.1"/>
    </source>
</evidence>
<name>A0ABR8V8Z8_9BACT</name>
<dbReference type="PANTHER" id="PTHR31793">
    <property type="entry name" value="4-HYDROXYBENZOYL-COA THIOESTERASE FAMILY MEMBER"/>
    <property type="match status" value="1"/>
</dbReference>
<accession>A0ABR8V8Z8</accession>
<proteinExistence type="inferred from homology"/>
<dbReference type="Gene3D" id="3.10.129.10">
    <property type="entry name" value="Hotdog Thioesterase"/>
    <property type="match status" value="1"/>
</dbReference>
<dbReference type="Pfam" id="PF13279">
    <property type="entry name" value="4HBT_2"/>
    <property type="match status" value="1"/>
</dbReference>
<dbReference type="PANTHER" id="PTHR31793:SF27">
    <property type="entry name" value="NOVEL THIOESTERASE SUPERFAMILY DOMAIN AND SAPOSIN A-TYPE DOMAIN CONTAINING PROTEIN (0610012H03RIK)"/>
    <property type="match status" value="1"/>
</dbReference>
<dbReference type="RefSeq" id="WP_178256297.1">
    <property type="nucleotide sequence ID" value="NZ_JACSPQ010000001.1"/>
</dbReference>
<dbReference type="InterPro" id="IPR029069">
    <property type="entry name" value="HotDog_dom_sf"/>
</dbReference>